<gene>
    <name evidence="2" type="ORF">DAT39_015605</name>
</gene>
<name>A0A8J4WWP0_CLAMG</name>
<reference evidence="2" key="1">
    <citation type="submission" date="2020-07" db="EMBL/GenBank/DDBJ databases">
        <title>Clarias magur genome sequencing, assembly and annotation.</title>
        <authorList>
            <person name="Kushwaha B."/>
            <person name="Kumar R."/>
            <person name="Das P."/>
            <person name="Joshi C.G."/>
            <person name="Kumar D."/>
            <person name="Nagpure N.S."/>
            <person name="Pandey M."/>
            <person name="Agarwal S."/>
            <person name="Srivastava S."/>
            <person name="Singh M."/>
            <person name="Sahoo L."/>
            <person name="Jayasankar P."/>
            <person name="Meher P.K."/>
            <person name="Koringa P.G."/>
            <person name="Iquebal M.A."/>
            <person name="Das S.P."/>
            <person name="Bit A."/>
            <person name="Patnaik S."/>
            <person name="Patel N."/>
            <person name="Shah T.M."/>
            <person name="Hinsu A."/>
            <person name="Jena J.K."/>
        </authorList>
    </citation>
    <scope>NUCLEOTIDE SEQUENCE</scope>
    <source>
        <strain evidence="2">CIFAMagur01</strain>
        <tissue evidence="2">Testis</tissue>
    </source>
</reference>
<sequence>SLHSRRVRPADVRARLEPQEGAVLPRSQEGGSVHRRGSFGTSARGLPAEVWT</sequence>
<evidence type="ECO:0000256" key="1">
    <source>
        <dbReference type="SAM" id="MobiDB-lite"/>
    </source>
</evidence>
<accession>A0A8J4WWP0</accession>
<dbReference type="Proteomes" id="UP000727407">
    <property type="component" value="Unassembled WGS sequence"/>
</dbReference>
<evidence type="ECO:0000313" key="3">
    <source>
        <dbReference type="Proteomes" id="UP000727407"/>
    </source>
</evidence>
<feature type="non-terminal residue" evidence="2">
    <location>
        <position position="1"/>
    </location>
</feature>
<feature type="non-terminal residue" evidence="2">
    <location>
        <position position="52"/>
    </location>
</feature>
<keyword evidence="3" id="KW-1185">Reference proteome</keyword>
<evidence type="ECO:0000313" key="2">
    <source>
        <dbReference type="EMBL" id="KAF5894689.1"/>
    </source>
</evidence>
<comment type="caution">
    <text evidence="2">The sequence shown here is derived from an EMBL/GenBank/DDBJ whole genome shotgun (WGS) entry which is preliminary data.</text>
</comment>
<organism evidence="2 3">
    <name type="scientific">Clarias magur</name>
    <name type="common">Asian catfish</name>
    <name type="synonym">Macropteronotus magur</name>
    <dbReference type="NCBI Taxonomy" id="1594786"/>
    <lineage>
        <taxon>Eukaryota</taxon>
        <taxon>Metazoa</taxon>
        <taxon>Chordata</taxon>
        <taxon>Craniata</taxon>
        <taxon>Vertebrata</taxon>
        <taxon>Euteleostomi</taxon>
        <taxon>Actinopterygii</taxon>
        <taxon>Neopterygii</taxon>
        <taxon>Teleostei</taxon>
        <taxon>Ostariophysi</taxon>
        <taxon>Siluriformes</taxon>
        <taxon>Clariidae</taxon>
        <taxon>Clarias</taxon>
    </lineage>
</organism>
<dbReference type="EMBL" id="QNUK01000361">
    <property type="protein sequence ID" value="KAF5894689.1"/>
    <property type="molecule type" value="Genomic_DNA"/>
</dbReference>
<protein>
    <submittedName>
        <fullName evidence="2">Uncharacterized protein</fullName>
    </submittedName>
</protein>
<feature type="compositionally biased region" description="Basic and acidic residues" evidence="1">
    <location>
        <begin position="8"/>
        <end position="18"/>
    </location>
</feature>
<proteinExistence type="predicted"/>
<feature type="region of interest" description="Disordered" evidence="1">
    <location>
        <begin position="1"/>
        <end position="52"/>
    </location>
</feature>
<dbReference type="AlphaFoldDB" id="A0A8J4WWP0"/>